<keyword evidence="10" id="KW-0585">Phenylalanine catabolism</keyword>
<proteinExistence type="inferred from homology"/>
<evidence type="ECO:0000256" key="5">
    <source>
        <dbReference type="ARBA" id="ARBA00022723"/>
    </source>
</evidence>
<dbReference type="Pfam" id="PF20510">
    <property type="entry name" value="HgmA_N"/>
    <property type="match status" value="1"/>
</dbReference>
<dbReference type="InterPro" id="IPR005708">
    <property type="entry name" value="Homogentis_dOase"/>
</dbReference>
<evidence type="ECO:0000256" key="1">
    <source>
        <dbReference type="ARBA" id="ARBA00001962"/>
    </source>
</evidence>
<evidence type="ECO:0000313" key="14">
    <source>
        <dbReference type="EMBL" id="ORY63172.1"/>
    </source>
</evidence>
<feature type="domain" description="Homogentisate 1,2-dioxygenase C-terminal" evidence="12">
    <location>
        <begin position="309"/>
        <end position="448"/>
    </location>
</feature>
<evidence type="ECO:0000259" key="12">
    <source>
        <dbReference type="Pfam" id="PF04209"/>
    </source>
</evidence>
<evidence type="ECO:0000256" key="2">
    <source>
        <dbReference type="ARBA" id="ARBA00004704"/>
    </source>
</evidence>
<name>A0A1Y2DV59_9PEZI</name>
<dbReference type="GO" id="GO:0004411">
    <property type="term" value="F:homogentisate 1,2-dioxygenase activity"/>
    <property type="evidence" value="ECO:0007669"/>
    <property type="project" value="UniProtKB-EC"/>
</dbReference>
<evidence type="ECO:0000256" key="9">
    <source>
        <dbReference type="ARBA" id="ARBA00023004"/>
    </source>
</evidence>
<evidence type="ECO:0000256" key="8">
    <source>
        <dbReference type="ARBA" id="ARBA00023002"/>
    </source>
</evidence>
<dbReference type="FunFam" id="2.60.120.10:FF:000034">
    <property type="entry name" value="Homogentisate 1,2-dioxygenase"/>
    <property type="match status" value="1"/>
</dbReference>
<keyword evidence="9 11" id="KW-0408">Iron</keyword>
<dbReference type="GO" id="GO:0046872">
    <property type="term" value="F:metal ion binding"/>
    <property type="evidence" value="ECO:0007669"/>
    <property type="project" value="UniProtKB-KW"/>
</dbReference>
<feature type="binding site" evidence="11">
    <location>
        <position position="378"/>
    </location>
    <ligand>
        <name>homogentisate</name>
        <dbReference type="ChEBI" id="CHEBI:16169"/>
    </ligand>
</feature>
<dbReference type="Pfam" id="PF04209">
    <property type="entry name" value="HgmA_C"/>
    <property type="match status" value="1"/>
</dbReference>
<reference evidence="14 15" key="1">
    <citation type="submission" date="2016-07" db="EMBL/GenBank/DDBJ databases">
        <title>Pervasive Adenine N6-methylation of Active Genes in Fungi.</title>
        <authorList>
            <consortium name="DOE Joint Genome Institute"/>
            <person name="Mondo S.J."/>
            <person name="Dannebaum R.O."/>
            <person name="Kuo R.C."/>
            <person name="Labutti K."/>
            <person name="Haridas S."/>
            <person name="Kuo A."/>
            <person name="Salamov A."/>
            <person name="Ahrendt S.R."/>
            <person name="Lipzen A."/>
            <person name="Sullivan W."/>
            <person name="Andreopoulos W.B."/>
            <person name="Clum A."/>
            <person name="Lindquist E."/>
            <person name="Daum C."/>
            <person name="Ramamoorthy G.K."/>
            <person name="Gryganskyi A."/>
            <person name="Culley D."/>
            <person name="Magnuson J.K."/>
            <person name="James T.Y."/>
            <person name="O'Malley M.A."/>
            <person name="Stajich J.E."/>
            <person name="Spatafora J.W."/>
            <person name="Visel A."/>
            <person name="Grigoriev I.V."/>
        </authorList>
    </citation>
    <scope>NUCLEOTIDE SEQUENCE [LARGE SCALE GENOMIC DNA]</scope>
    <source>
        <strain evidence="14 15">CBS 129021</strain>
    </source>
</reference>
<dbReference type="Proteomes" id="UP000193689">
    <property type="component" value="Unassembled WGS sequence"/>
</dbReference>
<comment type="similarity">
    <text evidence="3">Belongs to the homogentisate dioxygenase family.</text>
</comment>
<feature type="binding site" evidence="11">
    <location>
        <position position="363"/>
    </location>
    <ligand>
        <name>Fe cation</name>
        <dbReference type="ChEBI" id="CHEBI:24875"/>
    </ligand>
</feature>
<evidence type="ECO:0000313" key="15">
    <source>
        <dbReference type="Proteomes" id="UP000193689"/>
    </source>
</evidence>
<evidence type="ECO:0000256" key="6">
    <source>
        <dbReference type="ARBA" id="ARBA00022878"/>
    </source>
</evidence>
<feature type="binding site" evidence="11">
    <location>
        <position position="369"/>
    </location>
    <ligand>
        <name>Fe cation</name>
        <dbReference type="ChEBI" id="CHEBI:24875"/>
    </ligand>
</feature>
<feature type="binding site" evidence="11">
    <location>
        <position position="399"/>
    </location>
    <ligand>
        <name>homogentisate</name>
        <dbReference type="ChEBI" id="CHEBI:16169"/>
    </ligand>
</feature>
<organism evidence="14 15">
    <name type="scientific">Pseudomassariella vexata</name>
    <dbReference type="NCBI Taxonomy" id="1141098"/>
    <lineage>
        <taxon>Eukaryota</taxon>
        <taxon>Fungi</taxon>
        <taxon>Dikarya</taxon>
        <taxon>Ascomycota</taxon>
        <taxon>Pezizomycotina</taxon>
        <taxon>Sordariomycetes</taxon>
        <taxon>Xylariomycetidae</taxon>
        <taxon>Amphisphaeriales</taxon>
        <taxon>Pseudomassariaceae</taxon>
        <taxon>Pseudomassariella</taxon>
    </lineage>
</organism>
<accession>A0A1Y2DV59</accession>
<gene>
    <name evidence="14" type="ORF">BCR38DRAFT_223087</name>
</gene>
<dbReference type="Gene3D" id="2.60.120.10">
    <property type="entry name" value="Jelly Rolls"/>
    <property type="match status" value="1"/>
</dbReference>
<keyword evidence="7 14" id="KW-0223">Dioxygenase</keyword>
<keyword evidence="5 11" id="KW-0479">Metal-binding</keyword>
<keyword evidence="6" id="KW-0828">Tyrosine catabolism</keyword>
<comment type="pathway">
    <text evidence="2">Amino-acid degradation; L-phenylalanine degradation; acetoacetate and fumarate from L-phenylalanine: step 4/6.</text>
</comment>
<dbReference type="OrthoDB" id="1689029at2759"/>
<dbReference type="AlphaFoldDB" id="A0A1Y2DV59"/>
<feature type="domain" description="Homogentisate 1,2-dioxygenase N-terminal" evidence="13">
    <location>
        <begin position="32"/>
        <end position="307"/>
    </location>
</feature>
<evidence type="ECO:0000256" key="11">
    <source>
        <dbReference type="PIRSR" id="PIRSR605708-2"/>
    </source>
</evidence>
<comment type="caution">
    <text evidence="14">The sequence shown here is derived from an EMBL/GenBank/DDBJ whole genome shotgun (WGS) entry which is preliminary data.</text>
</comment>
<dbReference type="GO" id="GO:0006559">
    <property type="term" value="P:L-phenylalanine catabolic process"/>
    <property type="evidence" value="ECO:0007669"/>
    <property type="project" value="UniProtKB-UniPathway"/>
</dbReference>
<evidence type="ECO:0000256" key="3">
    <source>
        <dbReference type="ARBA" id="ARBA00007757"/>
    </source>
</evidence>
<dbReference type="InterPro" id="IPR014710">
    <property type="entry name" value="RmlC-like_jellyroll"/>
</dbReference>
<dbReference type="InterPro" id="IPR046452">
    <property type="entry name" value="HgmA_N"/>
</dbReference>
<dbReference type="GO" id="GO:0006572">
    <property type="term" value="P:L-tyrosine catabolic process"/>
    <property type="evidence" value="ECO:0007669"/>
    <property type="project" value="UniProtKB-KW"/>
</dbReference>
<dbReference type="EC" id="1.13.11.5" evidence="4"/>
<comment type="cofactor">
    <cofactor evidence="1 11">
        <name>Fe cation</name>
        <dbReference type="ChEBI" id="CHEBI:24875"/>
    </cofactor>
</comment>
<evidence type="ECO:0000256" key="7">
    <source>
        <dbReference type="ARBA" id="ARBA00022964"/>
    </source>
</evidence>
<dbReference type="PANTHER" id="PTHR11056:SF0">
    <property type="entry name" value="HOMOGENTISATE 1,2-DIOXYGENASE"/>
    <property type="match status" value="1"/>
</dbReference>
<dbReference type="InterPro" id="IPR011051">
    <property type="entry name" value="RmlC_Cupin_sf"/>
</dbReference>
<dbReference type="CDD" id="cd07000">
    <property type="entry name" value="cupin_HGO_N"/>
    <property type="match status" value="1"/>
</dbReference>
<dbReference type="InterPro" id="IPR046451">
    <property type="entry name" value="HgmA_C"/>
</dbReference>
<evidence type="ECO:0000256" key="4">
    <source>
        <dbReference type="ARBA" id="ARBA00013127"/>
    </source>
</evidence>
<keyword evidence="8" id="KW-0560">Oxidoreductase</keyword>
<dbReference type="UniPathway" id="UPA00139">
    <property type="reaction ID" value="UER00339"/>
</dbReference>
<dbReference type="PANTHER" id="PTHR11056">
    <property type="entry name" value="HOMOGENTISATE 1,2-DIOXYGENASE"/>
    <property type="match status" value="1"/>
</dbReference>
<evidence type="ECO:0000256" key="10">
    <source>
        <dbReference type="ARBA" id="ARBA00023232"/>
    </source>
</evidence>
<evidence type="ECO:0000259" key="13">
    <source>
        <dbReference type="Pfam" id="PF20510"/>
    </source>
</evidence>
<feature type="binding site" evidence="11">
    <location>
        <position position="399"/>
    </location>
    <ligand>
        <name>Fe cation</name>
        <dbReference type="ChEBI" id="CHEBI:24875"/>
    </ligand>
</feature>
<dbReference type="GO" id="GO:0005737">
    <property type="term" value="C:cytoplasm"/>
    <property type="evidence" value="ECO:0007669"/>
    <property type="project" value="TreeGrafter"/>
</dbReference>
<protein>
    <recommendedName>
        <fullName evidence="4">homogentisate 1,2-dioxygenase</fullName>
        <ecNumber evidence="4">1.13.11.5</ecNumber>
    </recommendedName>
</protein>
<dbReference type="GeneID" id="63770476"/>
<dbReference type="InParanoid" id="A0A1Y2DV59"/>
<keyword evidence="15" id="KW-1185">Reference proteome</keyword>
<dbReference type="RefSeq" id="XP_040714829.1">
    <property type="nucleotide sequence ID" value="XM_040854264.1"/>
</dbReference>
<dbReference type="SUPFAM" id="SSF51182">
    <property type="entry name" value="RmlC-like cupins"/>
    <property type="match status" value="1"/>
</dbReference>
<dbReference type="EMBL" id="MCFJ01000008">
    <property type="protein sequence ID" value="ORY63172.1"/>
    <property type="molecule type" value="Genomic_DNA"/>
</dbReference>
<dbReference type="STRING" id="1141098.A0A1Y2DV59"/>
<sequence length="488" mass="54358">MGCLQERTAQTTFGACSQSTFITRTTGRDPYRYQVGFGNFFNSEAVPGVIPEAQNTPQVCKYGLYSEQLTSEGFIAPRSTAQHVWFYRILPGVVQGIATKLPHNLDLESRFATENGNVEFVPHGLCWQPFPLPSDNEQVDFVQGLKTIAGNGDATTKEGVAIHIYTANVSMRNRAFCSHDGDMLFLPQQGRIEIQTELGMMMVRPGELAVIQAGIKFKISLPDGPSRGYVQEIFGTHYELPDMGPIGTNGMALPRNFKHPVASFDRDLSEWEIVVKLAGKLWYSKQNHTPFDVVAWHGNCVPYKYGLENFINTAVVDRDQSDPSVYTVLTAKSKIPNVAISELMAFTPKWNVSTNTFRPPYYHRNMACEIMGLIYGPYCGSSRKLAAGGLSYQSSYTPHGETYETYKKATEAELKPERGGEGVLAFMFHIPTHIGLTKYALERSGVLDEPVGPLFNTMKPNFMDHTSEVNEDLTRMGLPPLGTSSWWL</sequence>